<organism evidence="2 3">
    <name type="scientific">Maylandia zebra</name>
    <name type="common">zebra mbuna</name>
    <dbReference type="NCBI Taxonomy" id="106582"/>
    <lineage>
        <taxon>Eukaryota</taxon>
        <taxon>Metazoa</taxon>
        <taxon>Chordata</taxon>
        <taxon>Craniata</taxon>
        <taxon>Vertebrata</taxon>
        <taxon>Euteleostomi</taxon>
        <taxon>Actinopterygii</taxon>
        <taxon>Neopterygii</taxon>
        <taxon>Teleostei</taxon>
        <taxon>Neoteleostei</taxon>
        <taxon>Acanthomorphata</taxon>
        <taxon>Ovalentaria</taxon>
        <taxon>Cichlomorphae</taxon>
        <taxon>Cichliformes</taxon>
        <taxon>Cichlidae</taxon>
        <taxon>African cichlids</taxon>
        <taxon>Pseudocrenilabrinae</taxon>
        <taxon>Haplochromini</taxon>
        <taxon>Maylandia</taxon>
        <taxon>Maylandia zebra complex</taxon>
    </lineage>
</organism>
<reference evidence="2" key="2">
    <citation type="submission" date="2025-08" db="UniProtKB">
        <authorList>
            <consortium name="Ensembl"/>
        </authorList>
    </citation>
    <scope>IDENTIFICATION</scope>
</reference>
<proteinExistence type="predicted"/>
<feature type="compositionally biased region" description="Polar residues" evidence="1">
    <location>
        <begin position="1"/>
        <end position="13"/>
    </location>
</feature>
<reference evidence="2" key="3">
    <citation type="submission" date="2025-09" db="UniProtKB">
        <authorList>
            <consortium name="Ensembl"/>
        </authorList>
    </citation>
    <scope>IDENTIFICATION</scope>
</reference>
<sequence length="60" mass="6619">LKVTGSRTCTRMTTEPDLGDPPSKAVRSKFITLCFSLSRVFSSMSSTLLLSTARIKLSFF</sequence>
<protein>
    <submittedName>
        <fullName evidence="2">Uncharacterized protein</fullName>
    </submittedName>
</protein>
<accession>A0A3P9AWD0</accession>
<name>A0A3P9AWD0_9CICH</name>
<reference evidence="2 3" key="1">
    <citation type="journal article" date="2014" name="Nature">
        <title>The genomic substrate for adaptive radiation in African cichlid fish.</title>
        <authorList>
            <person name="Brawand D."/>
            <person name="Wagner C.E."/>
            <person name="Li Y.I."/>
            <person name="Malinsky M."/>
            <person name="Keller I."/>
            <person name="Fan S."/>
            <person name="Simakov O."/>
            <person name="Ng A.Y."/>
            <person name="Lim Z.W."/>
            <person name="Bezault E."/>
            <person name="Turner-Maier J."/>
            <person name="Johnson J."/>
            <person name="Alcazar R."/>
            <person name="Noh H.J."/>
            <person name="Russell P."/>
            <person name="Aken B."/>
            <person name="Alfoldi J."/>
            <person name="Amemiya C."/>
            <person name="Azzouzi N."/>
            <person name="Baroiller J.F."/>
            <person name="Barloy-Hubler F."/>
            <person name="Berlin A."/>
            <person name="Bloomquist R."/>
            <person name="Carleton K.L."/>
            <person name="Conte M.A."/>
            <person name="D'Cotta H."/>
            <person name="Eshel O."/>
            <person name="Gaffney L."/>
            <person name="Galibert F."/>
            <person name="Gante H.F."/>
            <person name="Gnerre S."/>
            <person name="Greuter L."/>
            <person name="Guyon R."/>
            <person name="Haddad N.S."/>
            <person name="Haerty W."/>
            <person name="Harris R.M."/>
            <person name="Hofmann H.A."/>
            <person name="Hourlier T."/>
            <person name="Hulata G."/>
            <person name="Jaffe D.B."/>
            <person name="Lara M."/>
            <person name="Lee A.P."/>
            <person name="MacCallum I."/>
            <person name="Mwaiko S."/>
            <person name="Nikaido M."/>
            <person name="Nishihara H."/>
            <person name="Ozouf-Costaz C."/>
            <person name="Penman D.J."/>
            <person name="Przybylski D."/>
            <person name="Rakotomanga M."/>
            <person name="Renn S.C.P."/>
            <person name="Ribeiro F.J."/>
            <person name="Ron M."/>
            <person name="Salzburger W."/>
            <person name="Sanchez-Pulido L."/>
            <person name="Santos M.E."/>
            <person name="Searle S."/>
            <person name="Sharpe T."/>
            <person name="Swofford R."/>
            <person name="Tan F.J."/>
            <person name="Williams L."/>
            <person name="Young S."/>
            <person name="Yin S."/>
            <person name="Okada N."/>
            <person name="Kocher T.D."/>
            <person name="Miska E.A."/>
            <person name="Lander E.S."/>
            <person name="Venkatesh B."/>
            <person name="Fernald R.D."/>
            <person name="Meyer A."/>
            <person name="Ponting C.P."/>
            <person name="Streelman J.T."/>
            <person name="Lindblad-Toh K."/>
            <person name="Seehausen O."/>
            <person name="Di Palma F."/>
        </authorList>
    </citation>
    <scope>NUCLEOTIDE SEQUENCE</scope>
</reference>
<dbReference type="GeneTree" id="ENSGT00940000177513"/>
<evidence type="ECO:0000256" key="1">
    <source>
        <dbReference type="SAM" id="MobiDB-lite"/>
    </source>
</evidence>
<dbReference type="Proteomes" id="UP000265160">
    <property type="component" value="LG2"/>
</dbReference>
<dbReference type="Ensembl" id="ENSMZET00005002114.1">
    <property type="protein sequence ID" value="ENSMZEP00005002015.1"/>
    <property type="gene ID" value="ENSMZEG00005001626.1"/>
</dbReference>
<keyword evidence="3" id="KW-1185">Reference proteome</keyword>
<evidence type="ECO:0000313" key="3">
    <source>
        <dbReference type="Proteomes" id="UP000265160"/>
    </source>
</evidence>
<evidence type="ECO:0000313" key="2">
    <source>
        <dbReference type="Ensembl" id="ENSMZEP00005002015.1"/>
    </source>
</evidence>
<dbReference type="AlphaFoldDB" id="A0A3P9AWD0"/>
<feature type="region of interest" description="Disordered" evidence="1">
    <location>
        <begin position="1"/>
        <end position="22"/>
    </location>
</feature>